<protein>
    <submittedName>
        <fullName evidence="3">Putative toxin-antitoxin system antitoxin component, TIGR02293 family</fullName>
    </submittedName>
</protein>
<feature type="domain" description="Antitoxin Xre/MbcA/ParS-like toxin-binding" evidence="1">
    <location>
        <begin position="92"/>
        <end position="140"/>
    </location>
</feature>
<dbReference type="NCBIfam" id="TIGR02293">
    <property type="entry name" value="TAS_TIGR02293"/>
    <property type="match status" value="1"/>
</dbReference>
<dbReference type="AlphaFoldDB" id="A0A1W1Z3J8"/>
<organism evidence="3 4">
    <name type="scientific">Moheibacter sediminis</name>
    <dbReference type="NCBI Taxonomy" id="1434700"/>
    <lineage>
        <taxon>Bacteria</taxon>
        <taxon>Pseudomonadati</taxon>
        <taxon>Bacteroidota</taxon>
        <taxon>Flavobacteriia</taxon>
        <taxon>Flavobacteriales</taxon>
        <taxon>Weeksellaceae</taxon>
        <taxon>Moheibacter</taxon>
    </lineage>
</organism>
<sequence>MDIVKEAVVEYRRTGTIANRNRSVLMQWVRGGIDFDMFQDMVSKFPFTSEEWSQFLHLSERTIQRYKKEEKNFDSLQSEKILQISLLYQRGVEIFGDKNNFNSWLSANNIALGNVKPKELLDNAFGIALLEEELMRIEHGVLA</sequence>
<feature type="domain" description="Antitoxin Xre-like helix-turn-helix" evidence="2">
    <location>
        <begin position="29"/>
        <end position="84"/>
    </location>
</feature>
<evidence type="ECO:0000259" key="1">
    <source>
        <dbReference type="Pfam" id="PF09722"/>
    </source>
</evidence>
<evidence type="ECO:0000259" key="2">
    <source>
        <dbReference type="Pfam" id="PF20432"/>
    </source>
</evidence>
<name>A0A1W1Z3J8_9FLAO</name>
<dbReference type="InterPro" id="IPR024467">
    <property type="entry name" value="Xre/MbcA/ParS-like_toxin-bd"/>
</dbReference>
<dbReference type="InterPro" id="IPR011979">
    <property type="entry name" value="Antitox_Xre"/>
</dbReference>
<evidence type="ECO:0000313" key="4">
    <source>
        <dbReference type="Proteomes" id="UP000192393"/>
    </source>
</evidence>
<evidence type="ECO:0000313" key="3">
    <source>
        <dbReference type="EMBL" id="SMC43015.1"/>
    </source>
</evidence>
<keyword evidence="4" id="KW-1185">Reference proteome</keyword>
<dbReference type="EMBL" id="FWXS01000002">
    <property type="protein sequence ID" value="SMC43015.1"/>
    <property type="molecule type" value="Genomic_DNA"/>
</dbReference>
<gene>
    <name evidence="3" type="ORF">SAMN06296427_102176</name>
</gene>
<reference evidence="4" key="1">
    <citation type="submission" date="2017-04" db="EMBL/GenBank/DDBJ databases">
        <authorList>
            <person name="Varghese N."/>
            <person name="Submissions S."/>
        </authorList>
    </citation>
    <scope>NUCLEOTIDE SEQUENCE [LARGE SCALE GENOMIC DNA]</scope>
    <source>
        <strain evidence="4">CGMCC 1.12708</strain>
    </source>
</reference>
<dbReference type="InterPro" id="IPR046847">
    <property type="entry name" value="Xre-like_HTH"/>
</dbReference>
<dbReference type="Pfam" id="PF20432">
    <property type="entry name" value="Xre-like-HTH"/>
    <property type="match status" value="1"/>
</dbReference>
<dbReference type="GO" id="GO:0003677">
    <property type="term" value="F:DNA binding"/>
    <property type="evidence" value="ECO:0007669"/>
    <property type="project" value="InterPro"/>
</dbReference>
<proteinExistence type="predicted"/>
<accession>A0A1W1Z3J8</accession>
<dbReference type="RefSeq" id="WP_084016315.1">
    <property type="nucleotide sequence ID" value="NZ_FWXS01000002.1"/>
</dbReference>
<dbReference type="Pfam" id="PF09722">
    <property type="entry name" value="Xre_MbcA_ParS_C"/>
    <property type="match status" value="1"/>
</dbReference>
<dbReference type="STRING" id="1434700.SAMN06296427_102176"/>
<dbReference type="OrthoDB" id="5770459at2"/>
<dbReference type="Proteomes" id="UP000192393">
    <property type="component" value="Unassembled WGS sequence"/>
</dbReference>